<keyword evidence="3" id="KW-1185">Reference proteome</keyword>
<dbReference type="EMBL" id="JBAWSV010000005">
    <property type="protein sequence ID" value="MEI4830745.1"/>
    <property type="molecule type" value="Genomic_DNA"/>
</dbReference>
<comment type="caution">
    <text evidence="1">The sequence shown here is derived from an EMBL/GenBank/DDBJ whole genome shotgun (WGS) entry which is preliminary data.</text>
</comment>
<accession>A0ABU8FS20</accession>
<gene>
    <name evidence="1" type="ORF">WAX78_04890</name>
    <name evidence="2" type="ORF">WAX78_14935</name>
</gene>
<proteinExistence type="predicted"/>
<dbReference type="RefSeq" id="WP_336481140.1">
    <property type="nucleotide sequence ID" value="NZ_JBAWSV010000001.1"/>
</dbReference>
<evidence type="ECO:0000313" key="3">
    <source>
        <dbReference type="Proteomes" id="UP001367922"/>
    </source>
</evidence>
<dbReference type="EMBL" id="JBAWSV010000001">
    <property type="protein sequence ID" value="MEI4828786.1"/>
    <property type="molecule type" value="Genomic_DNA"/>
</dbReference>
<evidence type="ECO:0000313" key="2">
    <source>
        <dbReference type="EMBL" id="MEI4830745.1"/>
    </source>
</evidence>
<sequence>MGKAIMFCSLVVFMFLTARTLSFLGRRKWSLFAKSTWKQDLYVCIGIALTTILLFF</sequence>
<reference evidence="1 3" key="1">
    <citation type="submission" date="2024-01" db="EMBL/GenBank/DDBJ databases">
        <title>Seven novel Bacillus-like species.</title>
        <authorList>
            <person name="Liu G."/>
        </authorList>
    </citation>
    <scope>NUCLEOTIDE SEQUENCE [LARGE SCALE GENOMIC DNA]</scope>
    <source>
        <strain evidence="1 3">FJAT-53711</strain>
    </source>
</reference>
<organism evidence="1 3">
    <name type="scientific">Bacillus yunxiaonensis</name>
    <dbReference type="NCBI Taxonomy" id="3127665"/>
    <lineage>
        <taxon>Bacteria</taxon>
        <taxon>Bacillati</taxon>
        <taxon>Bacillota</taxon>
        <taxon>Bacilli</taxon>
        <taxon>Bacillales</taxon>
        <taxon>Bacillaceae</taxon>
        <taxon>Bacillus</taxon>
    </lineage>
</organism>
<dbReference type="Proteomes" id="UP001367922">
    <property type="component" value="Unassembled WGS sequence"/>
</dbReference>
<evidence type="ECO:0000313" key="1">
    <source>
        <dbReference type="EMBL" id="MEI4828786.1"/>
    </source>
</evidence>
<protein>
    <submittedName>
        <fullName evidence="1">Uncharacterized protein</fullName>
    </submittedName>
</protein>
<name>A0ABU8FS20_9BACI</name>